<reference evidence="2 3" key="1">
    <citation type="submission" date="2024-09" db="EMBL/GenBank/DDBJ databases">
        <authorList>
            <person name="Sun Q."/>
            <person name="Mori K."/>
        </authorList>
    </citation>
    <scope>NUCLEOTIDE SEQUENCE [LARGE SCALE GENOMIC DNA]</scope>
    <source>
        <strain evidence="2 3">ATCC 51272</strain>
    </source>
</reference>
<organism evidence="2 3">
    <name type="scientific">Hallella seregens ATCC 51272</name>
    <dbReference type="NCBI Taxonomy" id="1336250"/>
    <lineage>
        <taxon>Bacteria</taxon>
        <taxon>Pseudomonadati</taxon>
        <taxon>Bacteroidota</taxon>
        <taxon>Bacteroidia</taxon>
        <taxon>Bacteroidales</taxon>
        <taxon>Prevotellaceae</taxon>
        <taxon>Hallella</taxon>
    </lineage>
</organism>
<dbReference type="PROSITE" id="PS51257">
    <property type="entry name" value="PROKAR_LIPOPROTEIN"/>
    <property type="match status" value="1"/>
</dbReference>
<dbReference type="Pfam" id="PF15889">
    <property type="entry name" value="DUF4738"/>
    <property type="match status" value="1"/>
</dbReference>
<protein>
    <submittedName>
        <fullName evidence="2">DUF4738 domain-containing protein</fullName>
    </submittedName>
</protein>
<dbReference type="RefSeq" id="WP_027953154.1">
    <property type="nucleotide sequence ID" value="NZ_JBHLZF010000001.1"/>
</dbReference>
<name>A0ABV5ZK39_9BACT</name>
<dbReference type="EMBL" id="JBHLZF010000001">
    <property type="protein sequence ID" value="MFB9897063.1"/>
    <property type="molecule type" value="Genomic_DNA"/>
</dbReference>
<dbReference type="Proteomes" id="UP001589688">
    <property type="component" value="Unassembled WGS sequence"/>
</dbReference>
<feature type="signal peptide" evidence="1">
    <location>
        <begin position="1"/>
        <end position="21"/>
    </location>
</feature>
<dbReference type="Gene3D" id="2.40.128.510">
    <property type="entry name" value="Protein of unknown function DUF4738"/>
    <property type="match status" value="1"/>
</dbReference>
<accession>A0ABV5ZK39</accession>
<keyword evidence="3" id="KW-1185">Reference proteome</keyword>
<gene>
    <name evidence="2" type="ORF">ACFFK8_04340</name>
</gene>
<evidence type="ECO:0000313" key="3">
    <source>
        <dbReference type="Proteomes" id="UP001589688"/>
    </source>
</evidence>
<dbReference type="InterPro" id="IPR031762">
    <property type="entry name" value="DUF4738"/>
</dbReference>
<feature type="chain" id="PRO_5045808629" evidence="1">
    <location>
        <begin position="22"/>
        <end position="190"/>
    </location>
</feature>
<proteinExistence type="predicted"/>
<comment type="caution">
    <text evidence="2">The sequence shown here is derived from an EMBL/GenBank/DDBJ whole genome shotgun (WGS) entry which is preliminary data.</text>
</comment>
<keyword evidence="1" id="KW-0732">Signal</keyword>
<sequence>MKRLLAIGLMGLTLVMVSSCAKKKTDTIIITKKPAPAARKPTIHKMGDYTQTRPVAWMGNKYTVESSLAADDSLPLASDGATRYYDNRIRLRIVRADGSEFFSRSFTKSFFRDYVDDASYRDGALLGIVFVRASGNRLLFAASVGNPDKSSDEYVPLVLRIDNFGNVTVFKDTRLDTESDTQQEEDDDGV</sequence>
<evidence type="ECO:0000313" key="2">
    <source>
        <dbReference type="EMBL" id="MFB9897063.1"/>
    </source>
</evidence>
<evidence type="ECO:0000256" key="1">
    <source>
        <dbReference type="SAM" id="SignalP"/>
    </source>
</evidence>